<proteinExistence type="predicted"/>
<evidence type="ECO:0000313" key="3">
    <source>
        <dbReference type="Proteomes" id="UP000218334"/>
    </source>
</evidence>
<organism evidence="2 3">
    <name type="scientific">Armillaria solidipes</name>
    <dbReference type="NCBI Taxonomy" id="1076256"/>
    <lineage>
        <taxon>Eukaryota</taxon>
        <taxon>Fungi</taxon>
        <taxon>Dikarya</taxon>
        <taxon>Basidiomycota</taxon>
        <taxon>Agaricomycotina</taxon>
        <taxon>Agaricomycetes</taxon>
        <taxon>Agaricomycetidae</taxon>
        <taxon>Agaricales</taxon>
        <taxon>Marasmiineae</taxon>
        <taxon>Physalacriaceae</taxon>
        <taxon>Armillaria</taxon>
    </lineage>
</organism>
<evidence type="ECO:0000313" key="2">
    <source>
        <dbReference type="EMBL" id="PBK64983.1"/>
    </source>
</evidence>
<keyword evidence="1" id="KW-0472">Membrane</keyword>
<evidence type="ECO:0000256" key="1">
    <source>
        <dbReference type="SAM" id="Phobius"/>
    </source>
</evidence>
<keyword evidence="1" id="KW-1133">Transmembrane helix</keyword>
<keyword evidence="3" id="KW-1185">Reference proteome</keyword>
<dbReference type="AlphaFoldDB" id="A0A2H3BM81"/>
<protein>
    <submittedName>
        <fullName evidence="2">Uncharacterized protein</fullName>
    </submittedName>
</protein>
<feature type="transmembrane region" description="Helical" evidence="1">
    <location>
        <begin position="52"/>
        <end position="68"/>
    </location>
</feature>
<reference evidence="3" key="1">
    <citation type="journal article" date="2017" name="Nat. Ecol. Evol.">
        <title>Genome expansion and lineage-specific genetic innovations in the forest pathogenic fungi Armillaria.</title>
        <authorList>
            <person name="Sipos G."/>
            <person name="Prasanna A.N."/>
            <person name="Walter M.C."/>
            <person name="O'Connor E."/>
            <person name="Balint B."/>
            <person name="Krizsan K."/>
            <person name="Kiss B."/>
            <person name="Hess J."/>
            <person name="Varga T."/>
            <person name="Slot J."/>
            <person name="Riley R."/>
            <person name="Boka B."/>
            <person name="Rigling D."/>
            <person name="Barry K."/>
            <person name="Lee J."/>
            <person name="Mihaltcheva S."/>
            <person name="LaButti K."/>
            <person name="Lipzen A."/>
            <person name="Waldron R."/>
            <person name="Moloney N.M."/>
            <person name="Sperisen C."/>
            <person name="Kredics L."/>
            <person name="Vagvoelgyi C."/>
            <person name="Patrignani A."/>
            <person name="Fitzpatrick D."/>
            <person name="Nagy I."/>
            <person name="Doyle S."/>
            <person name="Anderson J.B."/>
            <person name="Grigoriev I.V."/>
            <person name="Gueldener U."/>
            <person name="Muensterkoetter M."/>
            <person name="Nagy L.G."/>
        </authorList>
    </citation>
    <scope>NUCLEOTIDE SEQUENCE [LARGE SCALE GENOMIC DNA]</scope>
    <source>
        <strain evidence="3">28-4</strain>
    </source>
</reference>
<dbReference type="EMBL" id="KZ293448">
    <property type="protein sequence ID" value="PBK64983.1"/>
    <property type="molecule type" value="Genomic_DNA"/>
</dbReference>
<gene>
    <name evidence="2" type="ORF">ARMSODRAFT_961567</name>
</gene>
<name>A0A2H3BM81_9AGAR</name>
<dbReference type="Proteomes" id="UP000218334">
    <property type="component" value="Unassembled WGS sequence"/>
</dbReference>
<keyword evidence="1" id="KW-0812">Transmembrane</keyword>
<accession>A0A2H3BM81</accession>
<sequence>MRLQNGFGALYIAFFGTDAQTCDMKVLHIPLHILSPRADSQRRMLTLPRLPVFRMPCLVFCPVYVMFLRTRI</sequence>